<dbReference type="SUPFAM" id="SSF56112">
    <property type="entry name" value="Protein kinase-like (PK-like)"/>
    <property type="match status" value="1"/>
</dbReference>
<reference evidence="1 2" key="1">
    <citation type="submission" date="2024-09" db="EMBL/GenBank/DDBJ databases">
        <title>Itraconazole resistance in Madurella fahalii resulting from another homologue of gene encoding cytochrome P450 14-alpha sterol demethylase (CYP51).</title>
        <authorList>
            <person name="Yoshioka I."/>
            <person name="Fahal A.H."/>
            <person name="Kaneko S."/>
            <person name="Yaguchi T."/>
        </authorList>
    </citation>
    <scope>NUCLEOTIDE SEQUENCE [LARGE SCALE GENOMIC DNA]</scope>
    <source>
        <strain evidence="1 2">IFM 68171</strain>
    </source>
</reference>
<accession>A0ABQ0GRJ5</accession>
<dbReference type="PANTHER" id="PTHR37171:SF1">
    <property type="entry name" value="SERINE_THREONINE-PROTEIN KINASE YRZF-RELATED"/>
    <property type="match status" value="1"/>
</dbReference>
<organism evidence="1 2">
    <name type="scientific">Madurella fahalii</name>
    <dbReference type="NCBI Taxonomy" id="1157608"/>
    <lineage>
        <taxon>Eukaryota</taxon>
        <taxon>Fungi</taxon>
        <taxon>Dikarya</taxon>
        <taxon>Ascomycota</taxon>
        <taxon>Pezizomycotina</taxon>
        <taxon>Sordariomycetes</taxon>
        <taxon>Sordariomycetidae</taxon>
        <taxon>Sordariales</taxon>
        <taxon>Sordariales incertae sedis</taxon>
        <taxon>Madurella</taxon>
    </lineage>
</organism>
<dbReference type="GeneID" id="98181289"/>
<gene>
    <name evidence="1" type="ORF">MFIFM68171_10547</name>
</gene>
<evidence type="ECO:0000313" key="1">
    <source>
        <dbReference type="EMBL" id="GAB1320337.1"/>
    </source>
</evidence>
<dbReference type="InterPro" id="IPR052396">
    <property type="entry name" value="Meiotic_Drive_Suppr_Kinase"/>
</dbReference>
<dbReference type="InterPro" id="IPR011009">
    <property type="entry name" value="Kinase-like_dom_sf"/>
</dbReference>
<dbReference type="PANTHER" id="PTHR37171">
    <property type="entry name" value="SERINE/THREONINE-PROTEIN KINASE YRZF-RELATED"/>
    <property type="match status" value="1"/>
</dbReference>
<evidence type="ECO:0008006" key="3">
    <source>
        <dbReference type="Google" id="ProtNLM"/>
    </source>
</evidence>
<sequence length="330" mass="36901">MTDRSHLFSLPRRRYLTITEEVLSDDEIVDLPPPPTNSVPGQPQGFRISLPPRRHQNPPPVSGFNPPPSSGHCNLAPAVREMLPPGIRRDPTPDGSGEGSHELSDIRFWLWTRLVSATGSAIDGSSHVFRLRLKPNLTARLLGVVVNLLPRAAQSWVKIRWPEWFLPRTVILKKRKEGWDEEFENEKRMYAGLRELQGTVIPICYGLVVCGKQPVPALVPSDIGGYELCQPQAGAIPEDQLAKLLRDAFEALARCGVGHGDLKLDNLHLTRNNGLRAMVVDLESVEDVNPANSAFFVDSNIDHVLRIYRNHQECLIDDGFLPTQQVNYID</sequence>
<dbReference type="EMBL" id="BAAFSV010000006">
    <property type="protein sequence ID" value="GAB1320337.1"/>
    <property type="molecule type" value="Genomic_DNA"/>
</dbReference>
<dbReference type="Proteomes" id="UP001628179">
    <property type="component" value="Unassembled WGS sequence"/>
</dbReference>
<comment type="caution">
    <text evidence="1">The sequence shown here is derived from an EMBL/GenBank/DDBJ whole genome shotgun (WGS) entry which is preliminary data.</text>
</comment>
<evidence type="ECO:0000313" key="2">
    <source>
        <dbReference type="Proteomes" id="UP001628179"/>
    </source>
</evidence>
<dbReference type="RefSeq" id="XP_070922067.1">
    <property type="nucleotide sequence ID" value="XM_071065966.1"/>
</dbReference>
<protein>
    <recommendedName>
        <fullName evidence="3">Protein kinase domain-containing protein</fullName>
    </recommendedName>
</protein>
<proteinExistence type="predicted"/>
<keyword evidence="2" id="KW-1185">Reference proteome</keyword>
<name>A0ABQ0GRJ5_9PEZI</name>